<feature type="region of interest" description="Disordered" evidence="5">
    <location>
        <begin position="129"/>
        <end position="176"/>
    </location>
</feature>
<comment type="subcellular location">
    <subcellularLocation>
        <location evidence="1">Nucleus</location>
    </subcellularLocation>
</comment>
<evidence type="ECO:0000256" key="1">
    <source>
        <dbReference type="ARBA" id="ARBA00004123"/>
    </source>
</evidence>
<evidence type="ECO:0000313" key="7">
    <source>
        <dbReference type="WBParaSite" id="ASIM_0000278501-mRNA-1"/>
    </source>
</evidence>
<feature type="domain" description="Chromatin assembly factor 1 subunit A dimerization" evidence="6">
    <location>
        <begin position="102"/>
        <end position="171"/>
    </location>
</feature>
<keyword evidence="2" id="KW-0227">DNA damage</keyword>
<organism evidence="7">
    <name type="scientific">Anisakis simplex</name>
    <name type="common">Herring worm</name>
    <dbReference type="NCBI Taxonomy" id="6269"/>
    <lineage>
        <taxon>Eukaryota</taxon>
        <taxon>Metazoa</taxon>
        <taxon>Ecdysozoa</taxon>
        <taxon>Nematoda</taxon>
        <taxon>Chromadorea</taxon>
        <taxon>Rhabditida</taxon>
        <taxon>Spirurina</taxon>
        <taxon>Ascaridomorpha</taxon>
        <taxon>Ascaridoidea</taxon>
        <taxon>Anisakidae</taxon>
        <taxon>Anisakis</taxon>
        <taxon>Anisakis simplex complex</taxon>
    </lineage>
</organism>
<proteinExistence type="predicted"/>
<evidence type="ECO:0000256" key="4">
    <source>
        <dbReference type="ARBA" id="ARBA00023242"/>
    </source>
</evidence>
<evidence type="ECO:0000256" key="5">
    <source>
        <dbReference type="SAM" id="MobiDB-lite"/>
    </source>
</evidence>
<dbReference type="GO" id="GO:0005634">
    <property type="term" value="C:nucleus"/>
    <property type="evidence" value="ECO:0007669"/>
    <property type="project" value="UniProtKB-SubCell"/>
</dbReference>
<name>A0A0M3J5F5_ANISI</name>
<accession>A0A0M3J5F5</accession>
<evidence type="ECO:0000259" key="6">
    <source>
        <dbReference type="Pfam" id="PF12253"/>
    </source>
</evidence>
<dbReference type="GO" id="GO:0033186">
    <property type="term" value="C:CAF-1 complex"/>
    <property type="evidence" value="ECO:0007669"/>
    <property type="project" value="TreeGrafter"/>
</dbReference>
<sequence>LRKKRESDRFLSFFSKVEQRPVITYAASVDAAGAECGAGPALPFELKEGMRVAPIQRRPALSPHTYDHLLDNDESTSRNSLYLSNVPRRRTTSPKRNEMRAKLFQFHDNYRPPYYGTWRKRSKTITGRRPFGRDTKILDYDVDSDEEWEDEPEGEEIGDENNQSDESEASDKYRCC</sequence>
<keyword evidence="3" id="KW-0234">DNA repair</keyword>
<evidence type="ECO:0000256" key="2">
    <source>
        <dbReference type="ARBA" id="ARBA00022763"/>
    </source>
</evidence>
<evidence type="ECO:0000256" key="3">
    <source>
        <dbReference type="ARBA" id="ARBA00023204"/>
    </source>
</evidence>
<dbReference type="AlphaFoldDB" id="A0A0M3J5F5"/>
<dbReference type="WBParaSite" id="ASIM_0000278501-mRNA-1">
    <property type="protein sequence ID" value="ASIM_0000278501-mRNA-1"/>
    <property type="gene ID" value="ASIM_0000278501"/>
</dbReference>
<dbReference type="GO" id="GO:0006334">
    <property type="term" value="P:nucleosome assembly"/>
    <property type="evidence" value="ECO:0007669"/>
    <property type="project" value="TreeGrafter"/>
</dbReference>
<dbReference type="PANTHER" id="PTHR15272:SF0">
    <property type="entry name" value="CHROMATIN ASSEMBLY FACTOR 1 SUBUNIT A"/>
    <property type="match status" value="1"/>
</dbReference>
<feature type="compositionally biased region" description="Acidic residues" evidence="5">
    <location>
        <begin position="140"/>
        <end position="168"/>
    </location>
</feature>
<dbReference type="PANTHER" id="PTHR15272">
    <property type="entry name" value="CHROMATIN ASSEMBLY FACTOR 1 SUBUNIT A CAF-1 SUBUNIT A"/>
    <property type="match status" value="1"/>
</dbReference>
<protein>
    <submittedName>
        <fullName evidence="7">Chromatin assembly factor 1 subunit A (inferred by orthology to a human protein)</fullName>
    </submittedName>
</protein>
<dbReference type="InterPro" id="IPR022043">
    <property type="entry name" value="CAF1A_DD"/>
</dbReference>
<dbReference type="GO" id="GO:0006281">
    <property type="term" value="P:DNA repair"/>
    <property type="evidence" value="ECO:0007669"/>
    <property type="project" value="UniProtKB-KW"/>
</dbReference>
<reference evidence="7" key="1">
    <citation type="submission" date="2017-02" db="UniProtKB">
        <authorList>
            <consortium name="WormBaseParasite"/>
        </authorList>
    </citation>
    <scope>IDENTIFICATION</scope>
</reference>
<keyword evidence="4" id="KW-0539">Nucleus</keyword>
<dbReference type="Pfam" id="PF12253">
    <property type="entry name" value="CAF1A_dimeriz"/>
    <property type="match status" value="1"/>
</dbReference>